<keyword evidence="3" id="KW-1185">Reference proteome</keyword>
<dbReference type="SUPFAM" id="SSF56112">
    <property type="entry name" value="Protein kinase-like (PK-like)"/>
    <property type="match status" value="1"/>
</dbReference>
<evidence type="ECO:0000313" key="3">
    <source>
        <dbReference type="Proteomes" id="UP000070168"/>
    </source>
</evidence>
<dbReference type="GO" id="GO:0016740">
    <property type="term" value="F:transferase activity"/>
    <property type="evidence" value="ECO:0007669"/>
    <property type="project" value="UniProtKB-KW"/>
</dbReference>
<dbReference type="RefSeq" id="XP_040647502.1">
    <property type="nucleotide sequence ID" value="XM_040790549.1"/>
</dbReference>
<dbReference type="InterPro" id="IPR051035">
    <property type="entry name" value="Mito_inheritance_9"/>
</dbReference>
<proteinExistence type="predicted"/>
<evidence type="ECO:0000313" key="2">
    <source>
        <dbReference type="EMBL" id="KXG48966.1"/>
    </source>
</evidence>
<protein>
    <submittedName>
        <fullName evidence="2">Aminoglycoside phosphotransferase</fullName>
    </submittedName>
</protein>
<dbReference type="InterPro" id="IPR011009">
    <property type="entry name" value="Kinase-like_dom_sf"/>
</dbReference>
<dbReference type="PANTHER" id="PTHR36091">
    <property type="entry name" value="ALTERED INHERITANCE OF MITOCHONDRIA PROTEIN 9, MITOCHONDRIAL"/>
    <property type="match status" value="1"/>
</dbReference>
<keyword evidence="2" id="KW-0808">Transferase</keyword>
<dbReference type="Proteomes" id="UP000070168">
    <property type="component" value="Unassembled WGS sequence"/>
</dbReference>
<dbReference type="GO" id="GO:0005739">
    <property type="term" value="C:mitochondrion"/>
    <property type="evidence" value="ECO:0007669"/>
    <property type="project" value="TreeGrafter"/>
</dbReference>
<feature type="domain" description="Aminoglycoside phosphotransferase" evidence="1">
    <location>
        <begin position="2"/>
        <end position="222"/>
    </location>
</feature>
<dbReference type="Pfam" id="PF01636">
    <property type="entry name" value="APH"/>
    <property type="match status" value="1"/>
</dbReference>
<dbReference type="OMA" id="CEHDSSQ"/>
<dbReference type="Gene3D" id="3.90.1200.10">
    <property type="match status" value="1"/>
</dbReference>
<dbReference type="OrthoDB" id="10003767at2759"/>
<name>A0A135LJ17_PENPA</name>
<sequence length="430" mass="49147">MDFLRNVLELPVPKVLAYSTSSDNPVGPEYILMERVEGESLFLRWLSLTTEEVKDIMTQIASMERKIFDFDFPAYGSLYHKKDLDNRDTQIPMVEDFCIGSMSARQFWHGQRSKTEIYRGPWLSPVDCVTSAARREMAVIQHHAKAQPRQTFLLPTDHGIHPSEHTSLLSQFLQLAPHLIRPGSSSAPTLRHPDLSLGNILLTPGSTKIASIIDWQDAVIFPRFMQAGYPAFCEHDPSQPQSLQIPSLPDDFDQMDIDQQRQSKAVFRLKEANLYYIAATGIYNDKHMDVLRIPHIGMQQYLIRQTGYPWNADLINLRAALVGITNPSVWSSISSAVCPVVFSDEEREAAMTESQEWNKSEQLLSRAREYIGIDMEGGTEPENFERASELNRQFQLEMVRQAEVGEEELCWRNWPYKDDGDDRVPPSEDI</sequence>
<gene>
    <name evidence="2" type="ORF">PGRI_028360</name>
</gene>
<dbReference type="EMBL" id="LHQR01000065">
    <property type="protein sequence ID" value="KXG48966.1"/>
    <property type="molecule type" value="Genomic_DNA"/>
</dbReference>
<dbReference type="GeneID" id="63705849"/>
<comment type="caution">
    <text evidence="2">The sequence shown here is derived from an EMBL/GenBank/DDBJ whole genome shotgun (WGS) entry which is preliminary data.</text>
</comment>
<accession>A0A135LJ17</accession>
<dbReference type="PANTHER" id="PTHR36091:SF2">
    <property type="entry name" value="AMINOGLYCOSIDE PHOSPHOTRANSFERASE DOMAIN-CONTAINING PROTEIN"/>
    <property type="match status" value="1"/>
</dbReference>
<organism evidence="2 3">
    <name type="scientific">Penicillium patulum</name>
    <name type="common">Penicillium griseofulvum</name>
    <dbReference type="NCBI Taxonomy" id="5078"/>
    <lineage>
        <taxon>Eukaryota</taxon>
        <taxon>Fungi</taxon>
        <taxon>Dikarya</taxon>
        <taxon>Ascomycota</taxon>
        <taxon>Pezizomycotina</taxon>
        <taxon>Eurotiomycetes</taxon>
        <taxon>Eurotiomycetidae</taxon>
        <taxon>Eurotiales</taxon>
        <taxon>Aspergillaceae</taxon>
        <taxon>Penicillium</taxon>
    </lineage>
</organism>
<reference evidence="2 3" key="1">
    <citation type="journal article" date="2016" name="BMC Genomics">
        <title>Genome sequencing and secondary metabolism of the postharvest pathogen Penicillium griseofulvum.</title>
        <authorList>
            <person name="Banani H."/>
            <person name="Marcet-Houben M."/>
            <person name="Ballester A.R."/>
            <person name="Abbruscato P."/>
            <person name="Gonzalez-Candelas L."/>
            <person name="Gabaldon T."/>
            <person name="Spadaro D."/>
        </authorList>
    </citation>
    <scope>NUCLEOTIDE SEQUENCE [LARGE SCALE GENOMIC DNA]</scope>
    <source>
        <strain evidence="2 3">PG3</strain>
    </source>
</reference>
<dbReference type="InterPro" id="IPR002575">
    <property type="entry name" value="Aminoglycoside_PTrfase"/>
</dbReference>
<dbReference type="AlphaFoldDB" id="A0A135LJ17"/>
<evidence type="ECO:0000259" key="1">
    <source>
        <dbReference type="Pfam" id="PF01636"/>
    </source>
</evidence>